<evidence type="ECO:0000256" key="6">
    <source>
        <dbReference type="ARBA" id="ARBA00022741"/>
    </source>
</evidence>
<comment type="cofactor">
    <cofactor evidence="1">
        <name>Mg(2+)</name>
        <dbReference type="ChEBI" id="CHEBI:18420"/>
    </cofactor>
</comment>
<evidence type="ECO:0000313" key="10">
    <source>
        <dbReference type="Proteomes" id="UP001266305"/>
    </source>
</evidence>
<evidence type="ECO:0000256" key="1">
    <source>
        <dbReference type="ARBA" id="ARBA00001946"/>
    </source>
</evidence>
<evidence type="ECO:0000256" key="3">
    <source>
        <dbReference type="ARBA" id="ARBA00009636"/>
    </source>
</evidence>
<dbReference type="InterPro" id="IPR000217">
    <property type="entry name" value="Tubulin"/>
</dbReference>
<dbReference type="InterPro" id="IPR036525">
    <property type="entry name" value="Tubulin/FtsZ_GTPase_sf"/>
</dbReference>
<comment type="subcellular location">
    <subcellularLocation>
        <location evidence="2">Cytoplasm</location>
    </subcellularLocation>
</comment>
<dbReference type="InterPro" id="IPR002453">
    <property type="entry name" value="Beta_tubulin"/>
</dbReference>
<dbReference type="InterPro" id="IPR037103">
    <property type="entry name" value="Tubulin/FtsZ-like_C"/>
</dbReference>
<comment type="caution">
    <text evidence="9">The sequence shown here is derived from an EMBL/GenBank/DDBJ whole genome shotgun (WGS) entry which is preliminary data.</text>
</comment>
<evidence type="ECO:0000313" key="9">
    <source>
        <dbReference type="EMBL" id="KAK2093923.1"/>
    </source>
</evidence>
<sequence>MVGHQETQQGAGVRGELGESSGKVRALIDPVQISDFFLLILYQSCSHCPFSQTLRLKCHIVIEPETRVHRTSTCVLKDPGGVPRQVHEHFQWVPSPELSDTVVEPYNAIVSIHQLTGNTDETYCIDNEALYDIFRTLKLLHPPVLSPDLQKLAMNMVPSSHWHFFILSFDPLTSQGSQQSQALTAPELTQQMLDASNMMTACDPHHGHDLTVSTKFRGHMSMKEVDEQMLNVQNKSSS</sequence>
<feature type="domain" description="Tubulin/FtsZ 2-layer sandwich" evidence="8">
    <location>
        <begin position="162"/>
        <end position="237"/>
    </location>
</feature>
<evidence type="ECO:0000256" key="7">
    <source>
        <dbReference type="ARBA" id="ARBA00023134"/>
    </source>
</evidence>
<keyword evidence="7" id="KW-0342">GTP-binding</keyword>
<evidence type="ECO:0000256" key="2">
    <source>
        <dbReference type="ARBA" id="ARBA00004496"/>
    </source>
</evidence>
<dbReference type="PRINTS" id="PR01161">
    <property type="entry name" value="TUBULIN"/>
</dbReference>
<gene>
    <name evidence="9" type="ORF">P7K49_027661</name>
</gene>
<keyword evidence="4" id="KW-0963">Cytoplasm</keyword>
<dbReference type="SUPFAM" id="SSF55307">
    <property type="entry name" value="Tubulin C-terminal domain-like"/>
    <property type="match status" value="1"/>
</dbReference>
<reference evidence="9 10" key="1">
    <citation type="submission" date="2023-05" db="EMBL/GenBank/DDBJ databases">
        <title>B98-5 Cell Line De Novo Hybrid Assembly: An Optical Mapping Approach.</title>
        <authorList>
            <person name="Kananen K."/>
            <person name="Auerbach J.A."/>
            <person name="Kautto E."/>
            <person name="Blachly J.S."/>
        </authorList>
    </citation>
    <scope>NUCLEOTIDE SEQUENCE [LARGE SCALE GENOMIC DNA]</scope>
    <source>
        <strain evidence="9">B95-8</strain>
        <tissue evidence="9">Cell line</tissue>
    </source>
</reference>
<dbReference type="PRINTS" id="PR01163">
    <property type="entry name" value="BETATUBULIN"/>
</dbReference>
<dbReference type="Proteomes" id="UP001266305">
    <property type="component" value="Unassembled WGS sequence"/>
</dbReference>
<organism evidence="9 10">
    <name type="scientific">Saguinus oedipus</name>
    <name type="common">Cotton-top tamarin</name>
    <name type="synonym">Oedipomidas oedipus</name>
    <dbReference type="NCBI Taxonomy" id="9490"/>
    <lineage>
        <taxon>Eukaryota</taxon>
        <taxon>Metazoa</taxon>
        <taxon>Chordata</taxon>
        <taxon>Craniata</taxon>
        <taxon>Vertebrata</taxon>
        <taxon>Euteleostomi</taxon>
        <taxon>Mammalia</taxon>
        <taxon>Eutheria</taxon>
        <taxon>Euarchontoglires</taxon>
        <taxon>Primates</taxon>
        <taxon>Haplorrhini</taxon>
        <taxon>Platyrrhini</taxon>
        <taxon>Cebidae</taxon>
        <taxon>Callitrichinae</taxon>
        <taxon>Saguinus</taxon>
    </lineage>
</organism>
<dbReference type="Pfam" id="PF03953">
    <property type="entry name" value="Tubulin_C"/>
    <property type="match status" value="1"/>
</dbReference>
<accession>A0ABQ9UBE7</accession>
<proteinExistence type="inferred from homology"/>
<dbReference type="InterPro" id="IPR018316">
    <property type="entry name" value="Tubulin/FtsZ_2-layer-sand-dom"/>
</dbReference>
<keyword evidence="5" id="KW-0493">Microtubule</keyword>
<dbReference type="SUPFAM" id="SSF52490">
    <property type="entry name" value="Tubulin nucleotide-binding domain-like"/>
    <property type="match status" value="1"/>
</dbReference>
<evidence type="ECO:0000256" key="5">
    <source>
        <dbReference type="ARBA" id="ARBA00022701"/>
    </source>
</evidence>
<protein>
    <recommendedName>
        <fullName evidence="8">Tubulin/FtsZ 2-layer sandwich domain-containing protein</fullName>
    </recommendedName>
</protein>
<dbReference type="EMBL" id="JASSZA010000014">
    <property type="protein sequence ID" value="KAK2093923.1"/>
    <property type="molecule type" value="Genomic_DNA"/>
</dbReference>
<evidence type="ECO:0000259" key="8">
    <source>
        <dbReference type="Pfam" id="PF03953"/>
    </source>
</evidence>
<dbReference type="InterPro" id="IPR008280">
    <property type="entry name" value="Tub_FtsZ_C"/>
</dbReference>
<name>A0ABQ9UBE7_SAGOE</name>
<keyword evidence="10" id="KW-1185">Reference proteome</keyword>
<keyword evidence="6" id="KW-0547">Nucleotide-binding</keyword>
<dbReference type="Gene3D" id="3.30.1330.20">
    <property type="entry name" value="Tubulin/FtsZ, C-terminal domain"/>
    <property type="match status" value="1"/>
</dbReference>
<evidence type="ECO:0000256" key="4">
    <source>
        <dbReference type="ARBA" id="ARBA00022490"/>
    </source>
</evidence>
<comment type="similarity">
    <text evidence="3">Belongs to the tubulin family.</text>
</comment>
<dbReference type="PANTHER" id="PTHR11588">
    <property type="entry name" value="TUBULIN"/>
    <property type="match status" value="1"/>
</dbReference>
<dbReference type="Gene3D" id="3.40.50.1440">
    <property type="entry name" value="Tubulin/FtsZ, GTPase domain"/>
    <property type="match status" value="1"/>
</dbReference>